<dbReference type="EMBL" id="FOJX01000006">
    <property type="protein sequence ID" value="SFB01587.1"/>
    <property type="molecule type" value="Genomic_DNA"/>
</dbReference>
<dbReference type="SUPFAM" id="SSF53335">
    <property type="entry name" value="S-adenosyl-L-methionine-dependent methyltransferases"/>
    <property type="match status" value="1"/>
</dbReference>
<protein>
    <submittedName>
        <fullName evidence="1">O-Methyltransferase involved in polyketide biosynthesis</fullName>
    </submittedName>
</protein>
<sequence>MKRLLPVKWLSVLVLGLFLLLSGKSWAAEFEPVSYTAYTSLFWLREAGVPEAAEYAKATGKKHLLFTGKIKNFYTLQPVNMLYHEMRYAALNEYIQQNGYKNVMEIACGFSSRGLYMARHGIHFVGAEFPAVAVYGNQYLAKCLKPEEVKLASYEVADATDKAQMMAAADKMEGPVCITMDGLMMYLTHEQQASVLQNIKAVLQKHGGCYITSDFSARDFVMGASKVVYGEKNAREVYKESAKVYEEIADADFDQKFFATDEEIKKFIEAQGLKVKQIPLFKESFKLYSEKGLNKLQLQRLDDLKKAKILWLITLE</sequence>
<accession>A0A1I0XLJ0</accession>
<name>A0A1I0XLJ0_SELRU</name>
<keyword evidence="1" id="KW-0808">Transferase</keyword>
<dbReference type="RefSeq" id="WP_074815496.1">
    <property type="nucleotide sequence ID" value="NZ_FOJX01000006.1"/>
</dbReference>
<organism evidence="1 2">
    <name type="scientific">Selenomonas ruminantium</name>
    <dbReference type="NCBI Taxonomy" id="971"/>
    <lineage>
        <taxon>Bacteria</taxon>
        <taxon>Bacillati</taxon>
        <taxon>Bacillota</taxon>
        <taxon>Negativicutes</taxon>
        <taxon>Selenomonadales</taxon>
        <taxon>Selenomonadaceae</taxon>
        <taxon>Selenomonas</taxon>
    </lineage>
</organism>
<reference evidence="1 2" key="1">
    <citation type="submission" date="2016-10" db="EMBL/GenBank/DDBJ databases">
        <authorList>
            <person name="de Groot N.N."/>
        </authorList>
    </citation>
    <scope>NUCLEOTIDE SEQUENCE [LARGE SCALE GENOMIC DNA]</scope>
    <source>
        <strain evidence="1 2">L14</strain>
    </source>
</reference>
<dbReference type="GO" id="GO:0008168">
    <property type="term" value="F:methyltransferase activity"/>
    <property type="evidence" value="ECO:0007669"/>
    <property type="project" value="UniProtKB-KW"/>
</dbReference>
<dbReference type="Proteomes" id="UP000183843">
    <property type="component" value="Unassembled WGS sequence"/>
</dbReference>
<evidence type="ECO:0000313" key="2">
    <source>
        <dbReference type="Proteomes" id="UP000183843"/>
    </source>
</evidence>
<evidence type="ECO:0000313" key="1">
    <source>
        <dbReference type="EMBL" id="SFB01587.1"/>
    </source>
</evidence>
<dbReference type="GO" id="GO:0032259">
    <property type="term" value="P:methylation"/>
    <property type="evidence" value="ECO:0007669"/>
    <property type="project" value="UniProtKB-KW"/>
</dbReference>
<dbReference type="InterPro" id="IPR029063">
    <property type="entry name" value="SAM-dependent_MTases_sf"/>
</dbReference>
<dbReference type="Gene3D" id="3.40.50.150">
    <property type="entry name" value="Vaccinia Virus protein VP39"/>
    <property type="match status" value="1"/>
</dbReference>
<keyword evidence="1" id="KW-0489">Methyltransferase</keyword>
<gene>
    <name evidence="1" type="ORF">SAMN05216587_10689</name>
</gene>
<dbReference type="AlphaFoldDB" id="A0A1I0XLJ0"/>
<proteinExistence type="predicted"/>